<feature type="compositionally biased region" description="Basic and acidic residues" evidence="2">
    <location>
        <begin position="107"/>
        <end position="120"/>
    </location>
</feature>
<evidence type="ECO:0000256" key="1">
    <source>
        <dbReference type="ARBA" id="ARBA00023186"/>
    </source>
</evidence>
<dbReference type="PRINTS" id="PR00625">
    <property type="entry name" value="JDOMAIN"/>
</dbReference>
<dbReference type="Pfam" id="PF00226">
    <property type="entry name" value="DnaJ"/>
    <property type="match status" value="1"/>
</dbReference>
<accession>A0A3R8XLL2</accession>
<dbReference type="Gene3D" id="1.10.287.110">
    <property type="entry name" value="DnaJ domain"/>
    <property type="match status" value="1"/>
</dbReference>
<keyword evidence="3" id="KW-0812">Transmembrane</keyword>
<dbReference type="Proteomes" id="UP000272833">
    <property type="component" value="Unassembled WGS sequence"/>
</dbReference>
<dbReference type="InterPro" id="IPR018253">
    <property type="entry name" value="DnaJ_domain_CS"/>
</dbReference>
<evidence type="ECO:0000259" key="4">
    <source>
        <dbReference type="PROSITE" id="PS50076"/>
    </source>
</evidence>
<dbReference type="EMBL" id="RHRS01000098">
    <property type="protein sequence ID" value="RRW27461.1"/>
    <property type="molecule type" value="Genomic_DNA"/>
</dbReference>
<keyword evidence="1" id="KW-0143">Chaperone</keyword>
<feature type="region of interest" description="Disordered" evidence="2">
    <location>
        <begin position="71"/>
        <end position="126"/>
    </location>
</feature>
<feature type="domain" description="J" evidence="4">
    <location>
        <begin position="3"/>
        <end position="69"/>
    </location>
</feature>
<feature type="transmembrane region" description="Helical" evidence="3">
    <location>
        <begin position="204"/>
        <end position="224"/>
    </location>
</feature>
<reference evidence="5 6" key="1">
    <citation type="submission" date="2018-10" db="EMBL/GenBank/DDBJ databases">
        <title>Transmission dynamics of multidrug resistant bacteria on intensive care unit surfaces.</title>
        <authorList>
            <person name="D'Souza A.W."/>
            <person name="Potter R.F."/>
            <person name="Wallace M."/>
            <person name="Shupe A."/>
            <person name="Patel S."/>
            <person name="Sun S."/>
            <person name="Gul D."/>
            <person name="Kwon J.H."/>
            <person name="Andleeb S."/>
            <person name="Burnham C.-A.D."/>
            <person name="Dantas G."/>
        </authorList>
    </citation>
    <scope>NUCLEOTIDE SEQUENCE [LARGE SCALE GENOMIC DNA]</scope>
    <source>
        <strain evidence="5 6">PO_271</strain>
    </source>
</reference>
<feature type="non-terminal residue" evidence="5">
    <location>
        <position position="268"/>
    </location>
</feature>
<dbReference type="InterPro" id="IPR050817">
    <property type="entry name" value="DjlA_DnaK_co-chaperone"/>
</dbReference>
<keyword evidence="3" id="KW-1133">Transmembrane helix</keyword>
<sequence>MRTHYDNLHVSEKASPEVIKGAYKALAQKWHPDKHPNQREKAERYFKIITRAFEVLSDSKTRAEYDAWLTAQRKEQSSQPEPEPAQEPPKHQKPNPKPFPTPEQNMEEAREDGRRSREQGFSESDCPCSGDLATAWLQGFAAVSPSNINTADSWVGRLWRGEEGLAKTFWLYGVAGFVVVFVVSIFLVTLITGDRTDAAAIIRLAQNFYIAYFIFISICVARAFSYSRQRTHAPTPQQGSQKKVCVWASRLAQLNQSPPMRQQLRNLT</sequence>
<comment type="caution">
    <text evidence="5">The sequence shown here is derived from an EMBL/GenBank/DDBJ whole genome shotgun (WGS) entry which is preliminary data.</text>
</comment>
<dbReference type="SUPFAM" id="SSF46565">
    <property type="entry name" value="Chaperone J-domain"/>
    <property type="match status" value="1"/>
</dbReference>
<organism evidence="5 6">
    <name type="scientific">Ectopseudomonas oleovorans</name>
    <name type="common">Pseudomonas oleovorans</name>
    <dbReference type="NCBI Taxonomy" id="301"/>
    <lineage>
        <taxon>Bacteria</taxon>
        <taxon>Pseudomonadati</taxon>
        <taxon>Pseudomonadota</taxon>
        <taxon>Gammaproteobacteria</taxon>
        <taxon>Pseudomonadales</taxon>
        <taxon>Pseudomonadaceae</taxon>
        <taxon>Ectopseudomonas</taxon>
    </lineage>
</organism>
<protein>
    <submittedName>
        <fullName evidence="5">J domain-containing protein</fullName>
    </submittedName>
</protein>
<dbReference type="PROSITE" id="PS00636">
    <property type="entry name" value="DNAJ_1"/>
    <property type="match status" value="1"/>
</dbReference>
<dbReference type="CDD" id="cd06257">
    <property type="entry name" value="DnaJ"/>
    <property type="match status" value="1"/>
</dbReference>
<feature type="transmembrane region" description="Helical" evidence="3">
    <location>
        <begin position="169"/>
        <end position="192"/>
    </location>
</feature>
<dbReference type="RefSeq" id="WP_148100785.1">
    <property type="nucleotide sequence ID" value="NZ_RHRS01000098.1"/>
</dbReference>
<dbReference type="InterPro" id="IPR036869">
    <property type="entry name" value="J_dom_sf"/>
</dbReference>
<evidence type="ECO:0000313" key="5">
    <source>
        <dbReference type="EMBL" id="RRW27461.1"/>
    </source>
</evidence>
<name>A0A3R8XLL2_ECTOL</name>
<dbReference type="AlphaFoldDB" id="A0A3R8XLL2"/>
<dbReference type="PANTHER" id="PTHR24074">
    <property type="entry name" value="CO-CHAPERONE PROTEIN DJLA"/>
    <property type="match status" value="1"/>
</dbReference>
<evidence type="ECO:0000256" key="3">
    <source>
        <dbReference type="SAM" id="Phobius"/>
    </source>
</evidence>
<dbReference type="PROSITE" id="PS50076">
    <property type="entry name" value="DNAJ_2"/>
    <property type="match status" value="1"/>
</dbReference>
<dbReference type="SMART" id="SM00271">
    <property type="entry name" value="DnaJ"/>
    <property type="match status" value="1"/>
</dbReference>
<proteinExistence type="predicted"/>
<evidence type="ECO:0000313" key="6">
    <source>
        <dbReference type="Proteomes" id="UP000272833"/>
    </source>
</evidence>
<keyword evidence="3" id="KW-0472">Membrane</keyword>
<gene>
    <name evidence="5" type="ORF">EGJ44_21690</name>
</gene>
<dbReference type="InterPro" id="IPR001623">
    <property type="entry name" value="DnaJ_domain"/>
</dbReference>
<evidence type="ECO:0000256" key="2">
    <source>
        <dbReference type="SAM" id="MobiDB-lite"/>
    </source>
</evidence>